<dbReference type="OrthoDB" id="9814483at2"/>
<comment type="caution">
    <text evidence="3">The sequence shown here is derived from an EMBL/GenBank/DDBJ whole genome shotgun (WGS) entry which is preliminary data.</text>
</comment>
<keyword evidence="1" id="KW-1133">Transmembrane helix</keyword>
<dbReference type="PANTHER" id="PTHR42709:SF4">
    <property type="entry name" value="INNER MEMBRANE PROTEIN YQAA"/>
    <property type="match status" value="1"/>
</dbReference>
<keyword evidence="4" id="KW-1185">Reference proteome</keyword>
<proteinExistence type="predicted"/>
<evidence type="ECO:0000313" key="4">
    <source>
        <dbReference type="Proteomes" id="UP000298179"/>
    </source>
</evidence>
<evidence type="ECO:0000313" key="3">
    <source>
        <dbReference type="EMBL" id="TFF27850.1"/>
    </source>
</evidence>
<feature type="transmembrane region" description="Helical" evidence="1">
    <location>
        <begin position="121"/>
        <end position="145"/>
    </location>
</feature>
<dbReference type="PANTHER" id="PTHR42709">
    <property type="entry name" value="ALKALINE PHOSPHATASE LIKE PROTEIN"/>
    <property type="match status" value="1"/>
</dbReference>
<dbReference type="Proteomes" id="UP000298179">
    <property type="component" value="Unassembled WGS sequence"/>
</dbReference>
<accession>A0A4Y8RUA9</accession>
<evidence type="ECO:0000259" key="2">
    <source>
        <dbReference type="Pfam" id="PF09335"/>
    </source>
</evidence>
<feature type="domain" description="VTT" evidence="2">
    <location>
        <begin position="29"/>
        <end position="139"/>
    </location>
</feature>
<reference evidence="3 4" key="1">
    <citation type="submission" date="2019-03" db="EMBL/GenBank/DDBJ databases">
        <title>Jiella endophytica sp. nov., a novel endophytic bacterium isolated from root of Ficus microcarpa Linn. f.</title>
        <authorList>
            <person name="Tuo L."/>
        </authorList>
    </citation>
    <scope>NUCLEOTIDE SEQUENCE [LARGE SCALE GENOMIC DNA]</scope>
    <source>
        <strain evidence="3 4">CBS5Q-3</strain>
    </source>
</reference>
<organism evidence="3 4">
    <name type="scientific">Jiella endophytica</name>
    <dbReference type="NCBI Taxonomy" id="2558362"/>
    <lineage>
        <taxon>Bacteria</taxon>
        <taxon>Pseudomonadati</taxon>
        <taxon>Pseudomonadota</taxon>
        <taxon>Alphaproteobacteria</taxon>
        <taxon>Hyphomicrobiales</taxon>
        <taxon>Aurantimonadaceae</taxon>
        <taxon>Jiella</taxon>
    </lineage>
</organism>
<protein>
    <submittedName>
        <fullName evidence="3">DedA family protein</fullName>
    </submittedName>
</protein>
<dbReference type="EMBL" id="SOZD01000001">
    <property type="protein sequence ID" value="TFF27850.1"/>
    <property type="molecule type" value="Genomic_DNA"/>
</dbReference>
<feature type="transmembrane region" description="Helical" evidence="1">
    <location>
        <begin position="92"/>
        <end position="115"/>
    </location>
</feature>
<dbReference type="Pfam" id="PF09335">
    <property type="entry name" value="VTT_dom"/>
    <property type="match status" value="1"/>
</dbReference>
<feature type="transmembrane region" description="Helical" evidence="1">
    <location>
        <begin position="41"/>
        <end position="62"/>
    </location>
</feature>
<dbReference type="InterPro" id="IPR051311">
    <property type="entry name" value="DedA_domain"/>
</dbReference>
<dbReference type="AlphaFoldDB" id="A0A4Y8RUA9"/>
<evidence type="ECO:0000256" key="1">
    <source>
        <dbReference type="SAM" id="Phobius"/>
    </source>
</evidence>
<dbReference type="InterPro" id="IPR032816">
    <property type="entry name" value="VTT_dom"/>
</dbReference>
<keyword evidence="1" id="KW-0812">Transmembrane</keyword>
<gene>
    <name evidence="3" type="ORF">E3C22_01175</name>
</gene>
<name>A0A4Y8RUA9_9HYPH</name>
<keyword evidence="1" id="KW-0472">Membrane</keyword>
<sequence length="148" mass="16169">MTNDFLAVAALFWSAFLAATILPGASEVLLAVTLIERTADPWLLIGVATLGNTLGSLVNWMLGRFLIGFKDRRWFPVPSDRIDRFSKTFNRYGSWSLLFAWAPIGGDALTVVAGIARVGVIPFLVLVGVGKLFRYLVVAAGALSWPWI</sequence>